<organism evidence="3">
    <name type="scientific">Phaffia rhodozyma</name>
    <name type="common">Yeast</name>
    <name type="synonym">Xanthophyllomyces dendrorhous</name>
    <dbReference type="NCBI Taxonomy" id="264483"/>
    <lineage>
        <taxon>Eukaryota</taxon>
        <taxon>Fungi</taxon>
        <taxon>Dikarya</taxon>
        <taxon>Basidiomycota</taxon>
        <taxon>Agaricomycotina</taxon>
        <taxon>Tremellomycetes</taxon>
        <taxon>Cystofilobasidiales</taxon>
        <taxon>Mrakiaceae</taxon>
        <taxon>Phaffia</taxon>
    </lineage>
</organism>
<dbReference type="InterPro" id="IPR042277">
    <property type="entry name" value="IST1-like"/>
</dbReference>
<dbReference type="EMBL" id="LN483116">
    <property type="protein sequence ID" value="CDZ96203.1"/>
    <property type="molecule type" value="Genomic_DNA"/>
</dbReference>
<comment type="similarity">
    <text evidence="1">Belongs to the IST1 family.</text>
</comment>
<evidence type="ECO:0000313" key="3">
    <source>
        <dbReference type="EMBL" id="CDZ96203.1"/>
    </source>
</evidence>
<proteinExistence type="inferred from homology"/>
<dbReference type="PANTHER" id="PTHR12161">
    <property type="entry name" value="IST1 FAMILY MEMBER"/>
    <property type="match status" value="1"/>
</dbReference>
<dbReference type="InterPro" id="IPR005061">
    <property type="entry name" value="Ist1"/>
</dbReference>
<dbReference type="Gene3D" id="1.20.1260.60">
    <property type="entry name" value="Vacuolar protein sorting-associated protein Ist1"/>
    <property type="match status" value="1"/>
</dbReference>
<feature type="compositionally biased region" description="Low complexity" evidence="2">
    <location>
        <begin position="269"/>
        <end position="278"/>
    </location>
</feature>
<protein>
    <submittedName>
        <fullName evidence="3">Spindle pole body protein</fullName>
    </submittedName>
</protein>
<accession>A0A0F7SFE3</accession>
<dbReference type="FunFam" id="1.20.1260.60:FF:000002">
    <property type="entry name" value="Vacuolar protein sorting-associated protein IST1"/>
    <property type="match status" value="1"/>
</dbReference>
<sequence length="291" mass="31819">MPPWNAARARIQLKLSIQRLQLLQDKKTAIAKKTRRDIADLLLKNKVETARVRCEVVIGDEITVELLELLSLYAELLLARFALLDNTYSSSEPDQGIHEAVCTLIYAGPRTEVAELHHLRELLVHKFSRDFAIAAIENKDGCVNDRVFAKLQIYRPPTELIDAYLDEIARTYKVNWSSGREDPANGDVPAGFEQSTEKPDDSASQPTSTDPASLPNTTVAGNSSTINTTTPNPPPPSYQPASSSSSSSLPSEKTDASNESKPSAPPAPSARAQQKSADDLLAARFAALKQR</sequence>
<dbReference type="Pfam" id="PF03398">
    <property type="entry name" value="Ist1"/>
    <property type="match status" value="1"/>
</dbReference>
<evidence type="ECO:0000256" key="1">
    <source>
        <dbReference type="ARBA" id="ARBA00005536"/>
    </source>
</evidence>
<feature type="compositionally biased region" description="Polar residues" evidence="2">
    <location>
        <begin position="202"/>
        <end position="221"/>
    </location>
</feature>
<dbReference type="PANTHER" id="PTHR12161:SF5">
    <property type="entry name" value="IST1 HOMOLOG"/>
    <property type="match status" value="1"/>
</dbReference>
<feature type="compositionally biased region" description="Low complexity" evidence="2">
    <location>
        <begin position="239"/>
        <end position="251"/>
    </location>
</feature>
<name>A0A0F7SFE3_PHARH</name>
<dbReference type="AlphaFoldDB" id="A0A0F7SFE3"/>
<evidence type="ECO:0000256" key="2">
    <source>
        <dbReference type="SAM" id="MobiDB-lite"/>
    </source>
</evidence>
<feature type="region of interest" description="Disordered" evidence="2">
    <location>
        <begin position="177"/>
        <end position="278"/>
    </location>
</feature>
<dbReference type="GO" id="GO:0015031">
    <property type="term" value="P:protein transport"/>
    <property type="evidence" value="ECO:0007669"/>
    <property type="project" value="InterPro"/>
</dbReference>
<reference evidence="3" key="1">
    <citation type="submission" date="2014-08" db="EMBL/GenBank/DDBJ databases">
        <authorList>
            <person name="Sharma Rahul"/>
            <person name="Thines Marco"/>
        </authorList>
    </citation>
    <scope>NUCLEOTIDE SEQUENCE</scope>
</reference>